<evidence type="ECO:0000313" key="9">
    <source>
        <dbReference type="Proteomes" id="UP001342314"/>
    </source>
</evidence>
<keyword evidence="6 7" id="KW-0539">Nucleus</keyword>
<sequence length="804" mass="89011">MNDIYAAFSEQLQRAQQGQLDLLAEDDGLVARWEQLCDDQLQNYSADLDADAVDTWTLERNTWALVQALYTSVSERLSELETAPSSSKNPYTPPLLVAQRLIEGNKDLVELSAIRDWLHSIPSSLNPAEIRRGYLPYTKNKLKQLRRTGAKPPQGLIEQLDPDALVRARAADEGARLESDDAAYERALLRSLYEYVRAGELDLAIDMCRQSDQSWRAASLSGGKLWVDPALAPDDDDLDDLAMVGVEAQEKKAQGNANRRLWKTMCRKLAATNTLDPYERALYGALSGDVASVLPVCASWEDVVWAHLNSLFEAHVEAGLAKSDAGRYWQRDSVAPLDPKTSLDPEDPLVGAVAQNKAIRQELEEVFERLLRSDKADLAAAAKNPFHVSQAYLIVGKIGELLETFVERLEAAALDTEPETLAHLLRFFSHLILVLRLLKQPLPDYAANRILEAYVHVLEAHDQDENLIAFYASNLEQQSAVESYARFLLTFGPESDVNARHLALRKSREHGLSLPLIARRTVELVLSSALESLPPAALAGSAQRAIDAYARVDAQQLELIRSLEWLTAEKETYEDAVKEANALARWFLSTDAPHAARELLRRLPSDLLTSLASTSGEPSPAVQLDIREHLDYVALFACLDKQAQWAEAWARRPGQGASKLEVAQYRDGIAALVEAFYESTVELLEGEWLKLEGLDATVDAAASRRHAELARIRRLVVPDLVFRLHRALFDTHKLVPANLSLALSLPNLVADERFQLYLEFVPASPDEVDAAPLGLKAYLDEVKEAALASLEVGKGPVGVGADAK</sequence>
<gene>
    <name evidence="8" type="ORF">Rhopal_003369-T1</name>
</gene>
<comment type="subunit">
    <text evidence="7">Part of the nuclear pore complex (NPC).</text>
</comment>
<dbReference type="AlphaFoldDB" id="A0AAV5GJH3"/>
<dbReference type="Proteomes" id="UP001342314">
    <property type="component" value="Unassembled WGS sequence"/>
</dbReference>
<keyword evidence="5 7" id="KW-0906">Nuclear pore complex</keyword>
<evidence type="ECO:0000256" key="3">
    <source>
        <dbReference type="ARBA" id="ARBA00022927"/>
    </source>
</evidence>
<comment type="caution">
    <text evidence="8">The sequence shown here is derived from an EMBL/GenBank/DDBJ whole genome shotgun (WGS) entry which is preliminary data.</text>
</comment>
<dbReference type="GO" id="GO:0006606">
    <property type="term" value="P:protein import into nucleus"/>
    <property type="evidence" value="ECO:0007669"/>
    <property type="project" value="TreeGrafter"/>
</dbReference>
<dbReference type="GO" id="GO:0006406">
    <property type="term" value="P:mRNA export from nucleus"/>
    <property type="evidence" value="ECO:0007669"/>
    <property type="project" value="TreeGrafter"/>
</dbReference>
<dbReference type="Pfam" id="PF04121">
    <property type="entry name" value="Nup84_Nup100"/>
    <property type="match status" value="1"/>
</dbReference>
<evidence type="ECO:0000256" key="7">
    <source>
        <dbReference type="RuleBase" id="RU365072"/>
    </source>
</evidence>
<proteinExistence type="inferred from homology"/>
<dbReference type="GO" id="GO:0000973">
    <property type="term" value="P:post-transcriptional tethering of RNA polymerase II gene DNA at nuclear periphery"/>
    <property type="evidence" value="ECO:0007669"/>
    <property type="project" value="TreeGrafter"/>
</dbReference>
<comment type="similarity">
    <text evidence="7">Belongs to the nucleoporin Nup84/Nup107 family.</text>
</comment>
<evidence type="ECO:0000256" key="5">
    <source>
        <dbReference type="ARBA" id="ARBA00023132"/>
    </source>
</evidence>
<dbReference type="GO" id="GO:0031080">
    <property type="term" value="C:nuclear pore outer ring"/>
    <property type="evidence" value="ECO:0007669"/>
    <property type="project" value="TreeGrafter"/>
</dbReference>
<dbReference type="EMBL" id="BQKY01000006">
    <property type="protein sequence ID" value="GJN90358.1"/>
    <property type="molecule type" value="Genomic_DNA"/>
</dbReference>
<organism evidence="8 9">
    <name type="scientific">Rhodotorula paludigena</name>
    <dbReference type="NCBI Taxonomy" id="86838"/>
    <lineage>
        <taxon>Eukaryota</taxon>
        <taxon>Fungi</taxon>
        <taxon>Dikarya</taxon>
        <taxon>Basidiomycota</taxon>
        <taxon>Pucciniomycotina</taxon>
        <taxon>Microbotryomycetes</taxon>
        <taxon>Sporidiobolales</taxon>
        <taxon>Sporidiobolaceae</taxon>
        <taxon>Rhodotorula</taxon>
    </lineage>
</organism>
<dbReference type="Gene3D" id="1.10.3450.20">
    <property type="match status" value="1"/>
</dbReference>
<keyword evidence="4 7" id="KW-0811">Translocation</keyword>
<evidence type="ECO:0000256" key="4">
    <source>
        <dbReference type="ARBA" id="ARBA00023010"/>
    </source>
</evidence>
<comment type="subcellular location">
    <subcellularLocation>
        <location evidence="7">Nucleus</location>
        <location evidence="7">Nuclear pore complex</location>
    </subcellularLocation>
    <subcellularLocation>
        <location evidence="7">Nucleus membrane</location>
    </subcellularLocation>
</comment>
<dbReference type="Gene3D" id="1.20.190.50">
    <property type="match status" value="1"/>
</dbReference>
<keyword evidence="3" id="KW-0653">Protein transport</keyword>
<keyword evidence="2" id="KW-0509">mRNA transport</keyword>
<accession>A0AAV5GJH3</accession>
<protein>
    <recommendedName>
        <fullName evidence="7">Nuclear pore complex protein</fullName>
    </recommendedName>
</protein>
<evidence type="ECO:0000256" key="1">
    <source>
        <dbReference type="ARBA" id="ARBA00022448"/>
    </source>
</evidence>
<evidence type="ECO:0000313" key="8">
    <source>
        <dbReference type="EMBL" id="GJN90358.1"/>
    </source>
</evidence>
<keyword evidence="7" id="KW-0472">Membrane</keyword>
<keyword evidence="9" id="KW-1185">Reference proteome</keyword>
<keyword evidence="1 7" id="KW-0813">Transport</keyword>
<dbReference type="InterPro" id="IPR007252">
    <property type="entry name" value="Nup84/Nup107"/>
</dbReference>
<evidence type="ECO:0000256" key="6">
    <source>
        <dbReference type="ARBA" id="ARBA00023242"/>
    </source>
</evidence>
<dbReference type="PANTHER" id="PTHR13003:SF2">
    <property type="entry name" value="NUCLEAR PORE COMPLEX PROTEIN NUP107"/>
    <property type="match status" value="1"/>
</dbReference>
<dbReference type="GO" id="GO:0017056">
    <property type="term" value="F:structural constituent of nuclear pore"/>
    <property type="evidence" value="ECO:0007669"/>
    <property type="project" value="UniProtKB-UniRule"/>
</dbReference>
<dbReference type="PANTHER" id="PTHR13003">
    <property type="entry name" value="NUP107-RELATED"/>
    <property type="match status" value="1"/>
</dbReference>
<comment type="function">
    <text evidence="7">Functions as a component of the nuclear pore complex (NPC).</text>
</comment>
<evidence type="ECO:0000256" key="2">
    <source>
        <dbReference type="ARBA" id="ARBA00022816"/>
    </source>
</evidence>
<dbReference type="GO" id="GO:0031965">
    <property type="term" value="C:nuclear membrane"/>
    <property type="evidence" value="ECO:0007669"/>
    <property type="project" value="UniProtKB-SubCell"/>
</dbReference>
<reference evidence="8 9" key="1">
    <citation type="submission" date="2021-12" db="EMBL/GenBank/DDBJ databases">
        <title>High titer production of polyol ester of fatty acids by Rhodotorula paludigena BS15 towards product separation-free biomass refinery.</title>
        <authorList>
            <person name="Mano J."/>
            <person name="Ono H."/>
            <person name="Tanaka T."/>
            <person name="Naito K."/>
            <person name="Sushida H."/>
            <person name="Ike M."/>
            <person name="Tokuyasu K."/>
            <person name="Kitaoka M."/>
        </authorList>
    </citation>
    <scope>NUCLEOTIDE SEQUENCE [LARGE SCALE GENOMIC DNA]</scope>
    <source>
        <strain evidence="8 9">BS15</strain>
    </source>
</reference>
<name>A0AAV5GJH3_9BASI</name>